<keyword evidence="2" id="KW-1133">Transmembrane helix</keyword>
<feature type="compositionally biased region" description="Pro residues" evidence="1">
    <location>
        <begin position="85"/>
        <end position="106"/>
    </location>
</feature>
<sequence>MGSEGLIEFRIKSSDTHEPDTMVSVRPGDFVERIIAQVREARALPPNKHLRVLCAGKELYADDPVAKAPTRVLHCLVTDTQPQRQAPPPPQPRKPAPAPAPPPVVEQPPVDWLDVVDPGTVLMWIFGSILALLWLLFVFYAHMFDRTSVVMLVMMTVAFLIPCVLSYLPWPTFLQPQPLGPQQPGQPGQRPPGPYGLRDPATGHSTAVAWPRHPYDGEIPPRPPARVRAGS</sequence>
<name>A0A835XW42_9CHLO</name>
<gene>
    <name evidence="3" type="ORF">HYH03_010304</name>
</gene>
<evidence type="ECO:0008006" key="5">
    <source>
        <dbReference type="Google" id="ProtNLM"/>
    </source>
</evidence>
<dbReference type="InterPro" id="IPR040352">
    <property type="entry name" value="TMUB1/2"/>
</dbReference>
<evidence type="ECO:0000256" key="1">
    <source>
        <dbReference type="SAM" id="MobiDB-lite"/>
    </source>
</evidence>
<evidence type="ECO:0000313" key="3">
    <source>
        <dbReference type="EMBL" id="KAG2491298.1"/>
    </source>
</evidence>
<reference evidence="3" key="1">
    <citation type="journal article" date="2020" name="bioRxiv">
        <title>Comparative genomics of Chlamydomonas.</title>
        <authorList>
            <person name="Craig R.J."/>
            <person name="Hasan A.R."/>
            <person name="Ness R.W."/>
            <person name="Keightley P.D."/>
        </authorList>
    </citation>
    <scope>NUCLEOTIDE SEQUENCE</scope>
    <source>
        <strain evidence="3">CCAP 11/70</strain>
    </source>
</reference>
<dbReference type="EMBL" id="JAEHOE010000054">
    <property type="protein sequence ID" value="KAG2491298.1"/>
    <property type="molecule type" value="Genomic_DNA"/>
</dbReference>
<dbReference type="Proteomes" id="UP000612055">
    <property type="component" value="Unassembled WGS sequence"/>
</dbReference>
<comment type="caution">
    <text evidence="3">The sequence shown here is derived from an EMBL/GenBank/DDBJ whole genome shotgun (WGS) entry which is preliminary data.</text>
</comment>
<keyword evidence="4" id="KW-1185">Reference proteome</keyword>
<dbReference type="PANTHER" id="PTHR14557">
    <property type="entry name" value="PROTEIN C7ORF21"/>
    <property type="match status" value="1"/>
</dbReference>
<accession>A0A835XW42</accession>
<dbReference type="PANTHER" id="PTHR14557:SF5">
    <property type="entry name" value="UBIQUITIN-LIKE DOMAIN-CONTAINING PROTEIN"/>
    <property type="match status" value="1"/>
</dbReference>
<protein>
    <recommendedName>
        <fullName evidence="5">Ubiquitin-like domain-containing protein</fullName>
    </recommendedName>
</protein>
<feature type="transmembrane region" description="Helical" evidence="2">
    <location>
        <begin position="149"/>
        <end position="170"/>
    </location>
</feature>
<keyword evidence="2" id="KW-0472">Membrane</keyword>
<dbReference type="AlphaFoldDB" id="A0A835XW42"/>
<keyword evidence="2" id="KW-0812">Transmembrane</keyword>
<feature type="compositionally biased region" description="Low complexity" evidence="1">
    <location>
        <begin position="178"/>
        <end position="188"/>
    </location>
</feature>
<feature type="region of interest" description="Disordered" evidence="1">
    <location>
        <begin position="178"/>
        <end position="231"/>
    </location>
</feature>
<proteinExistence type="predicted"/>
<dbReference type="OrthoDB" id="531603at2759"/>
<dbReference type="GO" id="GO:0036503">
    <property type="term" value="P:ERAD pathway"/>
    <property type="evidence" value="ECO:0007669"/>
    <property type="project" value="InterPro"/>
</dbReference>
<organism evidence="3 4">
    <name type="scientific">Edaphochlamys debaryana</name>
    <dbReference type="NCBI Taxonomy" id="47281"/>
    <lineage>
        <taxon>Eukaryota</taxon>
        <taxon>Viridiplantae</taxon>
        <taxon>Chlorophyta</taxon>
        <taxon>core chlorophytes</taxon>
        <taxon>Chlorophyceae</taxon>
        <taxon>CS clade</taxon>
        <taxon>Chlamydomonadales</taxon>
        <taxon>Chlamydomonadales incertae sedis</taxon>
        <taxon>Edaphochlamys</taxon>
    </lineage>
</organism>
<feature type="region of interest" description="Disordered" evidence="1">
    <location>
        <begin position="80"/>
        <end position="107"/>
    </location>
</feature>
<feature type="transmembrane region" description="Helical" evidence="2">
    <location>
        <begin position="121"/>
        <end position="142"/>
    </location>
</feature>
<evidence type="ECO:0000313" key="4">
    <source>
        <dbReference type="Proteomes" id="UP000612055"/>
    </source>
</evidence>
<evidence type="ECO:0000256" key="2">
    <source>
        <dbReference type="SAM" id="Phobius"/>
    </source>
</evidence>